<dbReference type="Gene3D" id="3.40.50.200">
    <property type="entry name" value="Peptidase S8/S53 domain"/>
    <property type="match status" value="1"/>
</dbReference>
<evidence type="ECO:0000313" key="8">
    <source>
        <dbReference type="EMBL" id="KAH7353849.1"/>
    </source>
</evidence>
<feature type="signal peptide" evidence="6">
    <location>
        <begin position="1"/>
        <end position="19"/>
    </location>
</feature>
<dbReference type="PROSITE" id="PS00136">
    <property type="entry name" value="SUBTILASE_ASP"/>
    <property type="match status" value="1"/>
</dbReference>
<dbReference type="GO" id="GO:0006508">
    <property type="term" value="P:proteolysis"/>
    <property type="evidence" value="ECO:0007669"/>
    <property type="project" value="UniProtKB-KW"/>
</dbReference>
<dbReference type="AlphaFoldDB" id="A0A8K0TEF0"/>
<dbReference type="Pfam" id="PF00082">
    <property type="entry name" value="Peptidase_S8"/>
    <property type="match status" value="1"/>
</dbReference>
<dbReference type="InterPro" id="IPR000209">
    <property type="entry name" value="Peptidase_S8/S53_dom"/>
</dbReference>
<sequence length="391" mass="39456">MARHLLLGAIGALASRVSADRVGNPAFSVAAQLENHAITTSGRFIIELSDSSAGGKFRKRDGTIDTDDIVASVEAATNTTAEPALTFNSGIFQGLSVQLTSSNDTASTAAIEAIPGVAHAWPAALFTIPATVRGELELGDDGLPLWTPHDMTGVSKAHADGNYGQGVTVAIVDSGIDFNHPALGGGFGPGFKVAGGYDFVGDDYDPVLGTEPVPGGEPMDCGGHGTHVAGTVASTHEFNLGVAPNATLKAYKVFGCAGRASEDIVIAGLLRAFEEGPDIISASLGSIQGFPYTPSSIVVSRLQAAGVFVSVAAGNSGLDGESDSDAVAEGSNGSEMLILFPPGGPFLTSDLANGFDVTSVGSVAHGKVAAYVAKASASDGTTRDIVSLPVV</sequence>
<dbReference type="PRINTS" id="PR00723">
    <property type="entry name" value="SUBTILISIN"/>
</dbReference>
<evidence type="ECO:0000256" key="5">
    <source>
        <dbReference type="PROSITE-ProRule" id="PRU01240"/>
    </source>
</evidence>
<evidence type="ECO:0000256" key="6">
    <source>
        <dbReference type="SAM" id="SignalP"/>
    </source>
</evidence>
<evidence type="ECO:0000256" key="3">
    <source>
        <dbReference type="ARBA" id="ARBA00022801"/>
    </source>
</evidence>
<name>A0A8K0TEF0_9PEZI</name>
<dbReference type="InterPro" id="IPR023827">
    <property type="entry name" value="Peptidase_S8_Asp-AS"/>
</dbReference>
<dbReference type="GO" id="GO:0004252">
    <property type="term" value="F:serine-type endopeptidase activity"/>
    <property type="evidence" value="ECO:0007669"/>
    <property type="project" value="InterPro"/>
</dbReference>
<keyword evidence="2" id="KW-0645">Protease</keyword>
<feature type="chain" id="PRO_5035437467" evidence="6">
    <location>
        <begin position="20"/>
        <end position="391"/>
    </location>
</feature>
<feature type="domain" description="Peptidase S8/S53" evidence="7">
    <location>
        <begin position="164"/>
        <end position="362"/>
    </location>
</feature>
<keyword evidence="9" id="KW-1185">Reference proteome</keyword>
<dbReference type="InterPro" id="IPR015500">
    <property type="entry name" value="Peptidase_S8_subtilisin-rel"/>
</dbReference>
<accession>A0A8K0TEF0</accession>
<dbReference type="SUPFAM" id="SSF52743">
    <property type="entry name" value="Subtilisin-like"/>
    <property type="match status" value="1"/>
</dbReference>
<dbReference type="Proteomes" id="UP000813385">
    <property type="component" value="Unassembled WGS sequence"/>
</dbReference>
<dbReference type="InterPro" id="IPR022398">
    <property type="entry name" value="Peptidase_S8_His-AS"/>
</dbReference>
<dbReference type="InterPro" id="IPR050131">
    <property type="entry name" value="Peptidase_S8_subtilisin-like"/>
</dbReference>
<dbReference type="EMBL" id="JAGPXD010000005">
    <property type="protein sequence ID" value="KAH7353849.1"/>
    <property type="molecule type" value="Genomic_DNA"/>
</dbReference>
<dbReference type="OrthoDB" id="10256524at2759"/>
<dbReference type="PANTHER" id="PTHR43806">
    <property type="entry name" value="PEPTIDASE S8"/>
    <property type="match status" value="1"/>
</dbReference>
<comment type="caution">
    <text evidence="5">Lacks conserved residue(s) required for the propagation of feature annotation.</text>
</comment>
<evidence type="ECO:0000259" key="7">
    <source>
        <dbReference type="Pfam" id="PF00082"/>
    </source>
</evidence>
<keyword evidence="6" id="KW-0732">Signal</keyword>
<reference evidence="8" key="1">
    <citation type="journal article" date="2021" name="Nat. Commun.">
        <title>Genetic determinants of endophytism in the Arabidopsis root mycobiome.</title>
        <authorList>
            <person name="Mesny F."/>
            <person name="Miyauchi S."/>
            <person name="Thiergart T."/>
            <person name="Pickel B."/>
            <person name="Atanasova L."/>
            <person name="Karlsson M."/>
            <person name="Huettel B."/>
            <person name="Barry K.W."/>
            <person name="Haridas S."/>
            <person name="Chen C."/>
            <person name="Bauer D."/>
            <person name="Andreopoulos W."/>
            <person name="Pangilinan J."/>
            <person name="LaButti K."/>
            <person name="Riley R."/>
            <person name="Lipzen A."/>
            <person name="Clum A."/>
            <person name="Drula E."/>
            <person name="Henrissat B."/>
            <person name="Kohler A."/>
            <person name="Grigoriev I.V."/>
            <person name="Martin F.M."/>
            <person name="Hacquard S."/>
        </authorList>
    </citation>
    <scope>NUCLEOTIDE SEQUENCE</scope>
    <source>
        <strain evidence="8">MPI-CAGE-AT-0016</strain>
    </source>
</reference>
<keyword evidence="3" id="KW-0378">Hydrolase</keyword>
<gene>
    <name evidence="8" type="ORF">B0T11DRAFT_230850</name>
</gene>
<proteinExistence type="inferred from homology"/>
<dbReference type="PROSITE" id="PS00137">
    <property type="entry name" value="SUBTILASE_HIS"/>
    <property type="match status" value="1"/>
</dbReference>
<evidence type="ECO:0000256" key="1">
    <source>
        <dbReference type="ARBA" id="ARBA00011073"/>
    </source>
</evidence>
<dbReference type="PANTHER" id="PTHR43806:SF66">
    <property type="entry name" value="SERIN ENDOPEPTIDASE"/>
    <property type="match status" value="1"/>
</dbReference>
<organism evidence="8 9">
    <name type="scientific">Plectosphaerella cucumerina</name>
    <dbReference type="NCBI Taxonomy" id="40658"/>
    <lineage>
        <taxon>Eukaryota</taxon>
        <taxon>Fungi</taxon>
        <taxon>Dikarya</taxon>
        <taxon>Ascomycota</taxon>
        <taxon>Pezizomycotina</taxon>
        <taxon>Sordariomycetes</taxon>
        <taxon>Hypocreomycetidae</taxon>
        <taxon>Glomerellales</taxon>
        <taxon>Plectosphaerellaceae</taxon>
        <taxon>Plectosphaerella</taxon>
    </lineage>
</organism>
<dbReference type="InterPro" id="IPR036852">
    <property type="entry name" value="Peptidase_S8/S53_dom_sf"/>
</dbReference>
<protein>
    <submittedName>
        <fullName evidence="8">Peptidase S8/S53 domain-containing protein</fullName>
    </submittedName>
</protein>
<evidence type="ECO:0000313" key="9">
    <source>
        <dbReference type="Proteomes" id="UP000813385"/>
    </source>
</evidence>
<evidence type="ECO:0000256" key="4">
    <source>
        <dbReference type="ARBA" id="ARBA00022825"/>
    </source>
</evidence>
<keyword evidence="4" id="KW-0720">Serine protease</keyword>
<comment type="similarity">
    <text evidence="1 5">Belongs to the peptidase S8 family.</text>
</comment>
<comment type="caution">
    <text evidence="8">The sequence shown here is derived from an EMBL/GenBank/DDBJ whole genome shotgun (WGS) entry which is preliminary data.</text>
</comment>
<dbReference type="PROSITE" id="PS51892">
    <property type="entry name" value="SUBTILASE"/>
    <property type="match status" value="1"/>
</dbReference>
<evidence type="ECO:0000256" key="2">
    <source>
        <dbReference type="ARBA" id="ARBA00022670"/>
    </source>
</evidence>